<dbReference type="InterPro" id="IPR021486">
    <property type="entry name" value="DUF3139"/>
</dbReference>
<dbReference type="HOGENOM" id="CLU_1957397_0_0_9"/>
<dbReference type="Proteomes" id="UP000007392">
    <property type="component" value="Chromosome"/>
</dbReference>
<dbReference type="AlphaFoldDB" id="I0BG96"/>
<evidence type="ECO:0000313" key="3">
    <source>
        <dbReference type="Proteomes" id="UP000007392"/>
    </source>
</evidence>
<feature type="transmembrane region" description="Helical" evidence="1">
    <location>
        <begin position="7"/>
        <end position="28"/>
    </location>
</feature>
<reference evidence="2 3" key="1">
    <citation type="submission" date="2013-06" db="EMBL/GenBank/DDBJ databases">
        <title>Complete genome sequence of Paenibacillus mucilaginosus K02.</title>
        <authorList>
            <person name="Xiao B."/>
            <person name="Sun L."/>
            <person name="Xiao L."/>
            <person name="Lian B."/>
        </authorList>
    </citation>
    <scope>NUCLEOTIDE SEQUENCE [LARGE SCALE GENOMIC DNA]</scope>
    <source>
        <strain evidence="2 3">K02</strain>
    </source>
</reference>
<dbReference type="OrthoDB" id="2678071at2"/>
<dbReference type="KEGG" id="pmw:B2K_11785"/>
<name>I0BG96_9BACL</name>
<gene>
    <name evidence="2" type="ORF">B2K_11785</name>
</gene>
<keyword evidence="1" id="KW-1133">Transmembrane helix</keyword>
<evidence type="ECO:0008006" key="4">
    <source>
        <dbReference type="Google" id="ProtNLM"/>
    </source>
</evidence>
<keyword evidence="1" id="KW-0812">Transmembrane</keyword>
<evidence type="ECO:0000256" key="1">
    <source>
        <dbReference type="SAM" id="Phobius"/>
    </source>
</evidence>
<accession>I0BG96</accession>
<sequence length="128" mass="15265">MSRSKKFALYLIGAIAIPLFLLYGYMLWNVWSLEFQTKRYLIRQGYSEDQLLKVKGFIGKQPVYRVDVVFKDEPTVIYHYVSREYYSIIPSYGESKIFQTGIQLDTPSKKDYKHLEPETRKQLFYLLN</sequence>
<dbReference type="EMBL" id="CP003422">
    <property type="protein sequence ID" value="AFH61393.1"/>
    <property type="molecule type" value="Genomic_DNA"/>
</dbReference>
<organism evidence="2 3">
    <name type="scientific">Paenibacillus mucilaginosus K02</name>
    <dbReference type="NCBI Taxonomy" id="997761"/>
    <lineage>
        <taxon>Bacteria</taxon>
        <taxon>Bacillati</taxon>
        <taxon>Bacillota</taxon>
        <taxon>Bacilli</taxon>
        <taxon>Bacillales</taxon>
        <taxon>Paenibacillaceae</taxon>
        <taxon>Paenibacillus</taxon>
    </lineage>
</organism>
<dbReference type="RefSeq" id="WP_014650401.1">
    <property type="nucleotide sequence ID" value="NC_017672.3"/>
</dbReference>
<proteinExistence type="predicted"/>
<dbReference type="Pfam" id="PF11337">
    <property type="entry name" value="DUF3139"/>
    <property type="match status" value="1"/>
</dbReference>
<keyword evidence="1" id="KW-0472">Membrane</keyword>
<protein>
    <recommendedName>
        <fullName evidence="4">DUF3139 domain-containing protein</fullName>
    </recommendedName>
</protein>
<evidence type="ECO:0000313" key="2">
    <source>
        <dbReference type="EMBL" id="AFH61393.1"/>
    </source>
</evidence>